<evidence type="ECO:0000256" key="4">
    <source>
        <dbReference type="ARBA" id="ARBA00022692"/>
    </source>
</evidence>
<evidence type="ECO:0000259" key="14">
    <source>
        <dbReference type="PROSITE" id="PS50262"/>
    </source>
</evidence>
<dbReference type="PANTHER" id="PTHR26450:SF417">
    <property type="entry name" value="ODORANT RECEPTOR-RELATED"/>
    <property type="match status" value="1"/>
</dbReference>
<reference evidence="15 16" key="1">
    <citation type="submission" date="2019-06" db="EMBL/GenBank/DDBJ databases">
        <title>Draft genomes of female and male turbot (Scophthalmus maximus).</title>
        <authorList>
            <person name="Xu H."/>
            <person name="Xu X.-W."/>
            <person name="Shao C."/>
            <person name="Chen S."/>
        </authorList>
    </citation>
    <scope>NUCLEOTIDE SEQUENCE [LARGE SCALE GENOMIC DNA]</scope>
    <source>
        <strain evidence="15">Ysfricsl-2016a</strain>
        <tissue evidence="15">Blood</tissue>
    </source>
</reference>
<keyword evidence="5" id="KW-0552">Olfaction</keyword>
<keyword evidence="3" id="KW-0716">Sensory transduction</keyword>
<evidence type="ECO:0000256" key="1">
    <source>
        <dbReference type="ARBA" id="ARBA00004651"/>
    </source>
</evidence>
<evidence type="ECO:0000256" key="7">
    <source>
        <dbReference type="ARBA" id="ARBA00023040"/>
    </source>
</evidence>
<comment type="caution">
    <text evidence="15">The sequence shown here is derived from an EMBL/GenBank/DDBJ whole genome shotgun (WGS) entry which is preliminary data.</text>
</comment>
<evidence type="ECO:0000256" key="12">
    <source>
        <dbReference type="ARBA" id="ARBA00023224"/>
    </source>
</evidence>
<keyword evidence="7" id="KW-0297">G-protein coupled receptor</keyword>
<feature type="transmembrane region" description="Helical" evidence="13">
    <location>
        <begin position="201"/>
        <end position="226"/>
    </location>
</feature>
<feature type="transmembrane region" description="Helical" evidence="13">
    <location>
        <begin position="142"/>
        <end position="165"/>
    </location>
</feature>
<dbReference type="InterPro" id="IPR000725">
    <property type="entry name" value="Olfact_rcpt"/>
</dbReference>
<keyword evidence="12" id="KW-0807">Transducer</keyword>
<evidence type="ECO:0000256" key="10">
    <source>
        <dbReference type="ARBA" id="ARBA00023170"/>
    </source>
</evidence>
<dbReference type="Pfam" id="PF13853">
    <property type="entry name" value="7tm_4"/>
    <property type="match status" value="1"/>
</dbReference>
<sequence length="327" mass="37198">MKVTNMTNIKNFIIFGFAGLPPEFYGPVSFLLLLVFLAIVVGNTFILTVIMYERTLHKPTYLIFFHLAMTDISFGIVTLPKIIARYWWNDLISSFGTCFAQMYFVHSLGAIHSLIMLIMALDRFVATCFPFRYPVLITNKTISIACILCWAFTFMRMLGIVLHALTLPFCNLNIIMHCYCDHVSVTQLGCGENVVYVERVALANALVTLLVPLTFIISSYFSIIIATLKMSHAERSNKVMSTCGPQIFITCLYYVPRCFVYLSSNLGFVFNSNARIIIAMMYSLIPAAVNPLIYCLKTQDIKKALTQRLRKWKVSTAHKINHKHIMT</sequence>
<dbReference type="PROSITE" id="PS50262">
    <property type="entry name" value="G_PROTEIN_RECEP_F1_2"/>
    <property type="match status" value="1"/>
</dbReference>
<feature type="transmembrane region" description="Helical" evidence="13">
    <location>
        <begin position="103"/>
        <end position="121"/>
    </location>
</feature>
<feature type="transmembrane region" description="Helical" evidence="13">
    <location>
        <begin position="30"/>
        <end position="50"/>
    </location>
</feature>
<proteinExistence type="predicted"/>
<evidence type="ECO:0000256" key="3">
    <source>
        <dbReference type="ARBA" id="ARBA00022606"/>
    </source>
</evidence>
<keyword evidence="11" id="KW-0325">Glycoprotein</keyword>
<evidence type="ECO:0000256" key="2">
    <source>
        <dbReference type="ARBA" id="ARBA00022475"/>
    </source>
</evidence>
<keyword evidence="10" id="KW-0675">Receptor</keyword>
<dbReference type="AlphaFoldDB" id="A0A6A4SE03"/>
<dbReference type="FunFam" id="1.20.1070.10:FF:000024">
    <property type="entry name" value="Olfactory receptor"/>
    <property type="match status" value="1"/>
</dbReference>
<dbReference type="GO" id="GO:0004930">
    <property type="term" value="F:G protein-coupled receptor activity"/>
    <property type="evidence" value="ECO:0007669"/>
    <property type="project" value="UniProtKB-KW"/>
</dbReference>
<dbReference type="GO" id="GO:0005886">
    <property type="term" value="C:plasma membrane"/>
    <property type="evidence" value="ECO:0007669"/>
    <property type="project" value="UniProtKB-SubCell"/>
</dbReference>
<evidence type="ECO:0000313" key="15">
    <source>
        <dbReference type="EMBL" id="KAF0030040.1"/>
    </source>
</evidence>
<keyword evidence="6 13" id="KW-1133">Transmembrane helix</keyword>
<keyword evidence="9" id="KW-1015">Disulfide bond</keyword>
<protein>
    <recommendedName>
        <fullName evidence="14">G-protein coupled receptors family 1 profile domain-containing protein</fullName>
    </recommendedName>
</protein>
<dbReference type="Gene3D" id="1.20.1070.10">
    <property type="entry name" value="Rhodopsin 7-helix transmembrane proteins"/>
    <property type="match status" value="1"/>
</dbReference>
<feature type="domain" description="G-protein coupled receptors family 1 profile" evidence="14">
    <location>
        <begin position="42"/>
        <end position="294"/>
    </location>
</feature>
<dbReference type="InterPro" id="IPR000276">
    <property type="entry name" value="GPCR_Rhodpsn"/>
</dbReference>
<evidence type="ECO:0000256" key="11">
    <source>
        <dbReference type="ARBA" id="ARBA00023180"/>
    </source>
</evidence>
<keyword evidence="2" id="KW-1003">Cell membrane</keyword>
<organism evidence="15 16">
    <name type="scientific">Scophthalmus maximus</name>
    <name type="common">Turbot</name>
    <name type="synonym">Psetta maxima</name>
    <dbReference type="NCBI Taxonomy" id="52904"/>
    <lineage>
        <taxon>Eukaryota</taxon>
        <taxon>Metazoa</taxon>
        <taxon>Chordata</taxon>
        <taxon>Craniata</taxon>
        <taxon>Vertebrata</taxon>
        <taxon>Euteleostomi</taxon>
        <taxon>Actinopterygii</taxon>
        <taxon>Neopterygii</taxon>
        <taxon>Teleostei</taxon>
        <taxon>Neoteleostei</taxon>
        <taxon>Acanthomorphata</taxon>
        <taxon>Carangaria</taxon>
        <taxon>Pleuronectiformes</taxon>
        <taxon>Pleuronectoidei</taxon>
        <taxon>Scophthalmidae</taxon>
        <taxon>Scophthalmus</taxon>
    </lineage>
</organism>
<evidence type="ECO:0000256" key="9">
    <source>
        <dbReference type="ARBA" id="ARBA00023157"/>
    </source>
</evidence>
<dbReference type="GO" id="GO:0004984">
    <property type="term" value="F:olfactory receptor activity"/>
    <property type="evidence" value="ECO:0007669"/>
    <property type="project" value="InterPro"/>
</dbReference>
<dbReference type="EMBL" id="VEVO01000015">
    <property type="protein sequence ID" value="KAF0030040.1"/>
    <property type="molecule type" value="Genomic_DNA"/>
</dbReference>
<dbReference type="InterPro" id="IPR017452">
    <property type="entry name" value="GPCR_Rhodpsn_7TM"/>
</dbReference>
<evidence type="ECO:0000256" key="6">
    <source>
        <dbReference type="ARBA" id="ARBA00022989"/>
    </source>
</evidence>
<feature type="transmembrane region" description="Helical" evidence="13">
    <location>
        <begin position="276"/>
        <end position="296"/>
    </location>
</feature>
<evidence type="ECO:0000256" key="8">
    <source>
        <dbReference type="ARBA" id="ARBA00023136"/>
    </source>
</evidence>
<dbReference type="Proteomes" id="UP000438429">
    <property type="component" value="Unassembled WGS sequence"/>
</dbReference>
<accession>A0A6A4SE03</accession>
<keyword evidence="8 13" id="KW-0472">Membrane</keyword>
<comment type="subcellular location">
    <subcellularLocation>
        <location evidence="1">Cell membrane</location>
        <topology evidence="1">Multi-pass membrane protein</topology>
    </subcellularLocation>
</comment>
<dbReference type="PRINTS" id="PR00245">
    <property type="entry name" value="OLFACTORYR"/>
</dbReference>
<evidence type="ECO:0000256" key="5">
    <source>
        <dbReference type="ARBA" id="ARBA00022725"/>
    </source>
</evidence>
<keyword evidence="4 13" id="KW-0812">Transmembrane</keyword>
<feature type="transmembrane region" description="Helical" evidence="13">
    <location>
        <begin position="247"/>
        <end position="270"/>
    </location>
</feature>
<name>A0A6A4SE03_SCOMX</name>
<evidence type="ECO:0000313" key="16">
    <source>
        <dbReference type="Proteomes" id="UP000438429"/>
    </source>
</evidence>
<dbReference type="PRINTS" id="PR00237">
    <property type="entry name" value="GPCRRHODOPSN"/>
</dbReference>
<evidence type="ECO:0000256" key="13">
    <source>
        <dbReference type="SAM" id="Phobius"/>
    </source>
</evidence>
<dbReference type="InterPro" id="IPR050402">
    <property type="entry name" value="OR51/52/56-like"/>
</dbReference>
<gene>
    <name evidence="15" type="ORF">F2P81_016771</name>
</gene>
<dbReference type="SUPFAM" id="SSF81321">
    <property type="entry name" value="Family A G protein-coupled receptor-like"/>
    <property type="match status" value="1"/>
</dbReference>
<dbReference type="PANTHER" id="PTHR26450">
    <property type="entry name" value="OLFACTORY RECEPTOR 56B1-RELATED"/>
    <property type="match status" value="1"/>
</dbReference>
<feature type="transmembrane region" description="Helical" evidence="13">
    <location>
        <begin position="62"/>
        <end position="83"/>
    </location>
</feature>